<organism evidence="1 2">
    <name type="scientific">Vibrio spartinae</name>
    <dbReference type="NCBI Taxonomy" id="1918945"/>
    <lineage>
        <taxon>Bacteria</taxon>
        <taxon>Pseudomonadati</taxon>
        <taxon>Pseudomonadota</taxon>
        <taxon>Gammaproteobacteria</taxon>
        <taxon>Vibrionales</taxon>
        <taxon>Vibrionaceae</taxon>
        <taxon>Vibrio</taxon>
    </lineage>
</organism>
<evidence type="ECO:0000313" key="2">
    <source>
        <dbReference type="Proteomes" id="UP000515264"/>
    </source>
</evidence>
<evidence type="ECO:0000313" key="1">
    <source>
        <dbReference type="EMBL" id="QMV15706.1"/>
    </source>
</evidence>
<gene>
    <name evidence="1" type="ORF">Vspart_03050</name>
</gene>
<accession>A0ABX6R2F2</accession>
<sequence>MPSTCASVCLRFLFSNLELTMTFLNNTTKCAHYNENIEFVIISCRINPELTIDWAIHSSIVFSFNGQSLEVSCV</sequence>
<protein>
    <submittedName>
        <fullName evidence="1">Uncharacterized protein</fullName>
    </submittedName>
</protein>
<dbReference type="EMBL" id="CP046268">
    <property type="protein sequence ID" value="QMV15706.1"/>
    <property type="molecule type" value="Genomic_DNA"/>
</dbReference>
<keyword evidence="2" id="KW-1185">Reference proteome</keyword>
<name>A0ABX6R2F2_9VIBR</name>
<proteinExistence type="predicted"/>
<reference evidence="1 2" key="1">
    <citation type="journal article" date="2020" name="J. Nat. Prod.">
        <title>Genomics-Metabolomics Profiling Disclosed Marine Vibrio spartinae 3.6 as a Producer of a New Branched Side Chain Prodigiosin.</title>
        <authorList>
            <person name="Vitale G.A."/>
            <person name="Sciarretta M."/>
            <person name="Palma Esposito F."/>
            <person name="January G.G."/>
            <person name="Giaccio M."/>
            <person name="Bunk B."/>
            <person name="Sproer C."/>
            <person name="Bajerski F."/>
            <person name="Power D."/>
            <person name="Festa C."/>
            <person name="Monti M.C."/>
            <person name="D'Auria M.V."/>
            <person name="de Pascale D."/>
        </authorList>
    </citation>
    <scope>NUCLEOTIDE SEQUENCE [LARGE SCALE GENOMIC DNA]</scope>
    <source>
        <strain evidence="1 2">3.6</strain>
    </source>
</reference>
<dbReference type="Proteomes" id="UP000515264">
    <property type="component" value="Chromosome 1"/>
</dbReference>